<organism evidence="1">
    <name type="scientific">Marseillevirus LCMAC101</name>
    <dbReference type="NCBI Taxonomy" id="2506602"/>
    <lineage>
        <taxon>Viruses</taxon>
        <taxon>Varidnaviria</taxon>
        <taxon>Bamfordvirae</taxon>
        <taxon>Nucleocytoviricota</taxon>
        <taxon>Megaviricetes</taxon>
        <taxon>Pimascovirales</taxon>
        <taxon>Pimascovirales incertae sedis</taxon>
        <taxon>Marseilleviridae</taxon>
    </lineage>
</organism>
<name>A0A481YR37_9VIRU</name>
<protein>
    <submittedName>
        <fullName evidence="1">Uncharacterized protein</fullName>
    </submittedName>
</protein>
<proteinExistence type="predicted"/>
<gene>
    <name evidence="1" type="ORF">LCMAC101_01160</name>
</gene>
<accession>A0A481YR37</accession>
<sequence>MEENKIKAFRKDAEQYGCSEDEIQYVEQILPKYRTNIVFTFEQFKVFCKYWRQYLGVVPFGKYFFLYPKDNGLRLGQYDAPIVHMTVLALSTTLYKPMICPGFIKELDQYWNLVKNVHGKMVVLSDCRVWKYGPAVNEYPDARLDTFGGARIPCEIGSGRVYCESAAQPMGSMEKIHQEYLQYFSLKEIHNPEERYLIYGKFERSG</sequence>
<evidence type="ECO:0000313" key="1">
    <source>
        <dbReference type="EMBL" id="QBK85529.1"/>
    </source>
</evidence>
<dbReference type="EMBL" id="MK500327">
    <property type="protein sequence ID" value="QBK85529.1"/>
    <property type="molecule type" value="Genomic_DNA"/>
</dbReference>
<reference evidence="1" key="1">
    <citation type="journal article" date="2019" name="MBio">
        <title>Virus Genomes from Deep Sea Sediments Expand the Ocean Megavirome and Support Independent Origins of Viral Gigantism.</title>
        <authorList>
            <person name="Backstrom D."/>
            <person name="Yutin N."/>
            <person name="Jorgensen S.L."/>
            <person name="Dharamshi J."/>
            <person name="Homa F."/>
            <person name="Zaremba-Niedwiedzka K."/>
            <person name="Spang A."/>
            <person name="Wolf Y.I."/>
            <person name="Koonin E.V."/>
            <person name="Ettema T.J."/>
        </authorList>
    </citation>
    <scope>NUCLEOTIDE SEQUENCE</scope>
</reference>